<evidence type="ECO:0000259" key="2">
    <source>
        <dbReference type="Pfam" id="PF00535"/>
    </source>
</evidence>
<keyword evidence="1" id="KW-1133">Transmembrane helix</keyword>
<dbReference type="AlphaFoldDB" id="A0A7U4QJN1"/>
<dbReference type="CDD" id="cd00761">
    <property type="entry name" value="Glyco_tranf_GTA_type"/>
    <property type="match status" value="1"/>
</dbReference>
<dbReference type="KEGG" id="daw:HS1_000788"/>
<feature type="domain" description="Glycosyltransferase 2-like" evidence="2">
    <location>
        <begin position="7"/>
        <end position="108"/>
    </location>
</feature>
<dbReference type="RefSeq" id="WP_066061227.1">
    <property type="nucleotide sequence ID" value="NZ_CP013015.1"/>
</dbReference>
<dbReference type="Gene3D" id="3.90.550.10">
    <property type="entry name" value="Spore Coat Polysaccharide Biosynthesis Protein SpsA, Chain A"/>
    <property type="match status" value="1"/>
</dbReference>
<dbReference type="EC" id="2.-.-.-" evidence="3"/>
<organism evidence="3 4">
    <name type="scientific">Desulfofervidus auxilii</name>
    <dbReference type="NCBI Taxonomy" id="1621989"/>
    <lineage>
        <taxon>Bacteria</taxon>
        <taxon>Pseudomonadati</taxon>
        <taxon>Thermodesulfobacteriota</taxon>
        <taxon>Candidatus Desulfofervidia</taxon>
        <taxon>Candidatus Desulfofervidales</taxon>
        <taxon>Candidatus Desulfofervidaceae</taxon>
        <taxon>Candidatus Desulfofervidus</taxon>
    </lineage>
</organism>
<dbReference type="EMBL" id="CP013015">
    <property type="protein sequence ID" value="AMM40592.1"/>
    <property type="molecule type" value="Genomic_DNA"/>
</dbReference>
<evidence type="ECO:0000256" key="1">
    <source>
        <dbReference type="SAM" id="Phobius"/>
    </source>
</evidence>
<protein>
    <submittedName>
        <fullName evidence="3">Glycosyl transferase family 2</fullName>
        <ecNumber evidence="3">2.-.-.-</ecNumber>
    </submittedName>
</protein>
<keyword evidence="1" id="KW-0472">Membrane</keyword>
<keyword evidence="3" id="KW-0808">Transferase</keyword>
<dbReference type="InterPro" id="IPR029044">
    <property type="entry name" value="Nucleotide-diphossugar_trans"/>
</dbReference>
<keyword evidence="4" id="KW-1185">Reference proteome</keyword>
<evidence type="ECO:0000313" key="4">
    <source>
        <dbReference type="Proteomes" id="UP000070560"/>
    </source>
</evidence>
<name>A0A7U4QJN1_DESA2</name>
<feature type="transmembrane region" description="Helical" evidence="1">
    <location>
        <begin position="276"/>
        <end position="299"/>
    </location>
</feature>
<accession>A0A7U4QJN1</accession>
<dbReference type="GO" id="GO:0016740">
    <property type="term" value="F:transferase activity"/>
    <property type="evidence" value="ECO:0007669"/>
    <property type="project" value="UniProtKB-KW"/>
</dbReference>
<reference evidence="3 4" key="1">
    <citation type="submission" date="2015-10" db="EMBL/GenBank/DDBJ databases">
        <title>Candidatus Desulfofervidus auxilii, a hydrogenotrophic sulfate-reducing bacterium involved in the thermophilic anaerobic oxidation of methane.</title>
        <authorList>
            <person name="Krukenberg V."/>
            <person name="Richter M."/>
            <person name="Wegener G."/>
        </authorList>
    </citation>
    <scope>NUCLEOTIDE SEQUENCE [LARGE SCALE GENOMIC DNA]</scope>
    <source>
        <strain evidence="3 4">HS1</strain>
    </source>
</reference>
<evidence type="ECO:0000313" key="3">
    <source>
        <dbReference type="EMBL" id="AMM40592.1"/>
    </source>
</evidence>
<sequence>MFLEKISVVIPTYNRAKLLKECLTSLCKQEYKNFEVIVVDDGSKDQTKEIVDSFKKNLDIKYIFQENKGPACARNLGIKMASGDIVAFIDDDCIASRQWLKAINEAFDGQIGGVEGKTIPKHALTPFSHCVINLYGGRYPTCNIAYKKAILNKIYFDESFPACYHFREDSDLAFTIIENGYTIKFASEVLVYHLFVEESWSKVLKNKIRFFIDPLLFKKHPRLYKKYIKFPFELFTPLYILFSLLGFLNPLFFIGLPLTTIVELFYRKWSVNIFEFFSFLVLQTIGSFILIISVLYGCLKFKVSPFRLFLFPR</sequence>
<dbReference type="InterPro" id="IPR001173">
    <property type="entry name" value="Glyco_trans_2-like"/>
</dbReference>
<dbReference type="SUPFAM" id="SSF53448">
    <property type="entry name" value="Nucleotide-diphospho-sugar transferases"/>
    <property type="match status" value="1"/>
</dbReference>
<dbReference type="PANTHER" id="PTHR43685:SF3">
    <property type="entry name" value="SLR2126 PROTEIN"/>
    <property type="match status" value="1"/>
</dbReference>
<feature type="transmembrane region" description="Helical" evidence="1">
    <location>
        <begin position="234"/>
        <end position="256"/>
    </location>
</feature>
<keyword evidence="1" id="KW-0812">Transmembrane</keyword>
<dbReference type="Pfam" id="PF00535">
    <property type="entry name" value="Glycos_transf_2"/>
    <property type="match status" value="1"/>
</dbReference>
<dbReference type="InterPro" id="IPR050834">
    <property type="entry name" value="Glycosyltransf_2"/>
</dbReference>
<dbReference type="PANTHER" id="PTHR43685">
    <property type="entry name" value="GLYCOSYLTRANSFERASE"/>
    <property type="match status" value="1"/>
</dbReference>
<gene>
    <name evidence="3" type="ORF">HS1_000788</name>
</gene>
<dbReference type="Proteomes" id="UP000070560">
    <property type="component" value="Chromosome"/>
</dbReference>
<proteinExistence type="predicted"/>